<dbReference type="PANTHER" id="PTHR45973">
    <property type="entry name" value="PROTEIN PHOSPHATASE 1 REGULATORY SUBUNIT SDS22-RELATED"/>
    <property type="match status" value="1"/>
</dbReference>
<dbReference type="GO" id="GO:0030030">
    <property type="term" value="P:cell projection organization"/>
    <property type="evidence" value="ECO:0007669"/>
    <property type="project" value="UniProtKB-KW"/>
</dbReference>
<dbReference type="Gene3D" id="3.80.10.10">
    <property type="entry name" value="Ribonuclease Inhibitor"/>
    <property type="match status" value="2"/>
</dbReference>
<dbReference type="CDD" id="cd23766">
    <property type="entry name" value="IQCG"/>
    <property type="match status" value="1"/>
</dbReference>
<dbReference type="Ensembl" id="ENSOMYT00000108478.2">
    <property type="protein sequence ID" value="ENSOMYP00000099963.2"/>
    <property type="gene ID" value="ENSOMYG00000045250.2"/>
</dbReference>
<dbReference type="PROSITE" id="PS51450">
    <property type="entry name" value="LRR"/>
    <property type="match status" value="4"/>
</dbReference>
<dbReference type="GO" id="GO:1902018">
    <property type="term" value="P:negative regulation of cilium assembly"/>
    <property type="evidence" value="ECO:0007669"/>
    <property type="project" value="TreeGrafter"/>
</dbReference>
<reference evidence="11" key="2">
    <citation type="submission" date="2025-08" db="UniProtKB">
        <authorList>
            <consortium name="Ensembl"/>
        </authorList>
    </citation>
    <scope>IDENTIFICATION</scope>
</reference>
<dbReference type="PANTHER" id="PTHR45973:SF2">
    <property type="entry name" value="CENTROSOMAL PROTEIN OF 97 KDA"/>
    <property type="match status" value="1"/>
</dbReference>
<keyword evidence="12" id="KW-1185">Reference proteome</keyword>
<keyword evidence="3" id="KW-0433">Leucine-rich repeat</keyword>
<feature type="region of interest" description="Disordered" evidence="10">
    <location>
        <begin position="401"/>
        <end position="463"/>
    </location>
</feature>
<keyword evidence="2" id="KW-0963">Cytoplasm</keyword>
<evidence type="ECO:0000256" key="9">
    <source>
        <dbReference type="ARBA" id="ARBA00076677"/>
    </source>
</evidence>
<dbReference type="FunFam" id="3.80.10.10:FF:000165">
    <property type="entry name" value="Centrosomal protein of 97 kDa"/>
    <property type="match status" value="1"/>
</dbReference>
<proteinExistence type="predicted"/>
<feature type="compositionally biased region" description="Basic and acidic residues" evidence="10">
    <location>
        <begin position="417"/>
        <end position="429"/>
    </location>
</feature>
<evidence type="ECO:0000313" key="11">
    <source>
        <dbReference type="Ensembl" id="ENSOMYP00000099963.2"/>
    </source>
</evidence>
<reference evidence="11" key="3">
    <citation type="submission" date="2025-09" db="UniProtKB">
        <authorList>
            <consortium name="Ensembl"/>
        </authorList>
    </citation>
    <scope>IDENTIFICATION</scope>
</reference>
<dbReference type="Proteomes" id="UP000694395">
    <property type="component" value="Chromosome 22"/>
</dbReference>
<name>A0A8C7USQ4_ONCMY</name>
<keyword evidence="5" id="KW-0970">Cilium biogenesis/degradation</keyword>
<comment type="function">
    <text evidence="7">Acts as a key negative regulator of ciliogenesis in collaboration with CCP110 by capping the mother centriole thereby preventing cilia formation. Required for recruitment of CCP110 to the centrosome.</text>
</comment>
<feature type="compositionally biased region" description="Polar residues" evidence="10">
    <location>
        <begin position="735"/>
        <end position="757"/>
    </location>
</feature>
<organism evidence="11 12">
    <name type="scientific">Oncorhynchus mykiss</name>
    <name type="common">Rainbow trout</name>
    <name type="synonym">Salmo gairdneri</name>
    <dbReference type="NCBI Taxonomy" id="8022"/>
    <lineage>
        <taxon>Eukaryota</taxon>
        <taxon>Metazoa</taxon>
        <taxon>Chordata</taxon>
        <taxon>Craniata</taxon>
        <taxon>Vertebrata</taxon>
        <taxon>Euteleostomi</taxon>
        <taxon>Actinopterygii</taxon>
        <taxon>Neopterygii</taxon>
        <taxon>Teleostei</taxon>
        <taxon>Protacanthopterygii</taxon>
        <taxon>Salmoniformes</taxon>
        <taxon>Salmonidae</taxon>
        <taxon>Salmoninae</taxon>
        <taxon>Oncorhynchus</taxon>
    </lineage>
</organism>
<dbReference type="InterPro" id="IPR050576">
    <property type="entry name" value="Cilia_flagella_integrity"/>
</dbReference>
<evidence type="ECO:0000256" key="2">
    <source>
        <dbReference type="ARBA" id="ARBA00022490"/>
    </source>
</evidence>
<dbReference type="SMART" id="SM00365">
    <property type="entry name" value="LRR_SD22"/>
    <property type="match status" value="4"/>
</dbReference>
<evidence type="ECO:0000256" key="3">
    <source>
        <dbReference type="ARBA" id="ARBA00022614"/>
    </source>
</evidence>
<feature type="compositionally biased region" description="Basic and acidic residues" evidence="10">
    <location>
        <begin position="449"/>
        <end position="463"/>
    </location>
</feature>
<keyword evidence="6" id="KW-0206">Cytoskeleton</keyword>
<dbReference type="GO" id="GO:0005813">
    <property type="term" value="C:centrosome"/>
    <property type="evidence" value="ECO:0007669"/>
    <property type="project" value="UniProtKB-SubCell"/>
</dbReference>
<accession>A0A8C7USQ4</accession>
<sequence>PSTPMFMVLPVSPSGPVVDLSAQGLQKLEPSFTCSDETHTLILDRNHIMKLDHLERSQGLQQLSVVGNRLVRMMGVCRLTELRVLNLPNNSIGYIEGLRDLPHLKWLNLAGNNIKVIEQLNNCVALQHLDLSDNNISNIGDVTKLLALKTLLLHGNSITTLQTVPTHLPIHLSILSLAENEIRDLNEVSYLAPLHDLEQLSIMTNPCVMVTPSLPGYDYRPYIMSWCLNLKILDGYVVSQKEGLKAEWLYSQGKGRSYRPGQHMQLVQYLATVCPLTSTTALETAEDAKLEKILSKQRQTGGGHELYLCLCFSQFCNSSINPHVCLVCKSNLFFVCVCICSELATVQVNTWLGCDPSQVASPPLRSLRGVEERLYLEDVQSQTDEDKHNGSLLSSESTFLLVTSEPPRSDSEDETETFEHDSLVPEHPIHPKKTLAKKTLQAPLGKGSESQKEREMERERVSGDSHLTCTLTSTAGLPMMGDDQSQTNDSAPLQGAYSNCNAVEVRAGSKQEDKALVRCDRLGRCEADRAAVRIQAWWRGMWTRRCHPLAKEVRCEIRLRRMQEHIVFLSGEFERVRQQHEEERLQRLVQEEAVRFLWRQVSDKQQWQCSVEGQLASVTQAGSSLAPALTSGLCDLPALRLPLPLASSTANPACTVLSFPDSGFQSTDELQVGQEDTFLSCGTGDSLETVRPLVEGGFLAPCGGGNSQDCSLLEQYLSSVQQREEEAEEGGASDRTGTPQPPSSAETAQPDSPTQNTGDRHIAATHTLESPI</sequence>
<evidence type="ECO:0000256" key="4">
    <source>
        <dbReference type="ARBA" id="ARBA00022737"/>
    </source>
</evidence>
<evidence type="ECO:0000256" key="10">
    <source>
        <dbReference type="SAM" id="MobiDB-lite"/>
    </source>
</evidence>
<dbReference type="AlphaFoldDB" id="A0A8C7USQ4"/>
<feature type="region of interest" description="Disordered" evidence="10">
    <location>
        <begin position="719"/>
        <end position="772"/>
    </location>
</feature>
<dbReference type="GeneTree" id="ENSGT00910000144283"/>
<dbReference type="PROSITE" id="PS50096">
    <property type="entry name" value="IQ"/>
    <property type="match status" value="1"/>
</dbReference>
<protein>
    <recommendedName>
        <fullName evidence="8">Centrosomal protein of 97 kDa</fullName>
    </recommendedName>
    <alternativeName>
        <fullName evidence="9">Leucine-rich repeat and IQ domain-containing protein 2</fullName>
    </alternativeName>
</protein>
<keyword evidence="4" id="KW-0677">Repeat</keyword>
<evidence type="ECO:0000256" key="6">
    <source>
        <dbReference type="ARBA" id="ARBA00023212"/>
    </source>
</evidence>
<dbReference type="Pfam" id="PF14580">
    <property type="entry name" value="LRR_9"/>
    <property type="match status" value="1"/>
</dbReference>
<reference evidence="11" key="1">
    <citation type="submission" date="2020-07" db="EMBL/GenBank/DDBJ databases">
        <title>A long reads based de novo assembly of the rainbow trout Arlee double haploid line genome.</title>
        <authorList>
            <person name="Gao G."/>
            <person name="Palti Y."/>
        </authorList>
    </citation>
    <scope>NUCLEOTIDE SEQUENCE [LARGE SCALE GENOMIC DNA]</scope>
</reference>
<evidence type="ECO:0000256" key="1">
    <source>
        <dbReference type="ARBA" id="ARBA00004300"/>
    </source>
</evidence>
<comment type="subcellular location">
    <subcellularLocation>
        <location evidence="1">Cytoplasm</location>
        <location evidence="1">Cytoskeleton</location>
        <location evidence="1">Microtubule organizing center</location>
        <location evidence="1">Centrosome</location>
    </subcellularLocation>
</comment>
<dbReference type="SUPFAM" id="SSF52075">
    <property type="entry name" value="Outer arm dynein light chain 1"/>
    <property type="match status" value="1"/>
</dbReference>
<evidence type="ECO:0000256" key="8">
    <source>
        <dbReference type="ARBA" id="ARBA00068862"/>
    </source>
</evidence>
<evidence type="ECO:0000256" key="7">
    <source>
        <dbReference type="ARBA" id="ARBA00058656"/>
    </source>
</evidence>
<dbReference type="Pfam" id="PF00612">
    <property type="entry name" value="IQ"/>
    <property type="match status" value="1"/>
</dbReference>
<evidence type="ECO:0000313" key="12">
    <source>
        <dbReference type="Proteomes" id="UP000694395"/>
    </source>
</evidence>
<dbReference type="InterPro" id="IPR032675">
    <property type="entry name" value="LRR_dom_sf"/>
</dbReference>
<evidence type="ECO:0000256" key="5">
    <source>
        <dbReference type="ARBA" id="ARBA00022794"/>
    </source>
</evidence>
<dbReference type="InterPro" id="IPR000048">
    <property type="entry name" value="IQ_motif_EF-hand-BS"/>
</dbReference>
<dbReference type="InterPro" id="IPR001611">
    <property type="entry name" value="Leu-rich_rpt"/>
</dbReference>